<sequence>MCNKSIIPTMKNKKLSIRIFLDREKPNAFQPYENIEKETAMLKNSKIVWMAI</sequence>
<dbReference type="EMBL" id="BAUW01000055">
    <property type="protein sequence ID" value="GAE46849.1"/>
    <property type="molecule type" value="Genomic_DNA"/>
</dbReference>
<protein>
    <submittedName>
        <fullName evidence="1">Uncharacterized protein</fullName>
    </submittedName>
</protein>
<keyword evidence="2" id="KW-1185">Reference proteome</keyword>
<proteinExistence type="predicted"/>
<reference evidence="1 2" key="1">
    <citation type="submission" date="2013-12" db="EMBL/GenBank/DDBJ databases">
        <title>NBRP : Genome information of microbial organism related human and environment.</title>
        <authorList>
            <person name="Hattori M."/>
            <person name="Oshima K."/>
            <person name="Inaba H."/>
            <person name="Suda W."/>
            <person name="Sakamoto M."/>
            <person name="Iino T."/>
            <person name="Kitahara M."/>
            <person name="Oshida Y."/>
            <person name="Iida T."/>
            <person name="Kudo T."/>
            <person name="Itoh T."/>
            <person name="Ahmed I."/>
            <person name="Ohkuma M."/>
        </authorList>
    </citation>
    <scope>NUCLEOTIDE SEQUENCE [LARGE SCALE GENOMIC DNA]</scope>
    <source>
        <strain evidence="1 2">JCM 21738</strain>
    </source>
</reference>
<gene>
    <name evidence="1" type="ORF">JCM21738_3776</name>
</gene>
<dbReference type="AlphaFoldDB" id="W4RT72"/>
<evidence type="ECO:0000313" key="1">
    <source>
        <dbReference type="EMBL" id="GAE46849.1"/>
    </source>
</evidence>
<organism evidence="1 2">
    <name type="scientific">Mesobacillus boroniphilus JCM 21738</name>
    <dbReference type="NCBI Taxonomy" id="1294265"/>
    <lineage>
        <taxon>Bacteria</taxon>
        <taxon>Bacillati</taxon>
        <taxon>Bacillota</taxon>
        <taxon>Bacilli</taxon>
        <taxon>Bacillales</taxon>
        <taxon>Bacillaceae</taxon>
        <taxon>Mesobacillus</taxon>
    </lineage>
</organism>
<evidence type="ECO:0000313" key="2">
    <source>
        <dbReference type="Proteomes" id="UP000018949"/>
    </source>
</evidence>
<dbReference type="Proteomes" id="UP000018949">
    <property type="component" value="Unassembled WGS sequence"/>
</dbReference>
<name>W4RT72_9BACI</name>
<accession>W4RT72</accession>
<comment type="caution">
    <text evidence="1">The sequence shown here is derived from an EMBL/GenBank/DDBJ whole genome shotgun (WGS) entry which is preliminary data.</text>
</comment>